<evidence type="ECO:0000256" key="1">
    <source>
        <dbReference type="SAM" id="Phobius"/>
    </source>
</evidence>
<keyword evidence="1" id="KW-0812">Transmembrane</keyword>
<feature type="transmembrane region" description="Helical" evidence="1">
    <location>
        <begin position="100"/>
        <end position="119"/>
    </location>
</feature>
<keyword evidence="1" id="KW-1133">Transmembrane helix</keyword>
<evidence type="ECO:0000313" key="3">
    <source>
        <dbReference type="Proteomes" id="UP000779900"/>
    </source>
</evidence>
<dbReference type="EMBL" id="VGIR01000025">
    <property type="protein sequence ID" value="MBM3331294.1"/>
    <property type="molecule type" value="Genomic_DNA"/>
</dbReference>
<evidence type="ECO:0000313" key="2">
    <source>
        <dbReference type="EMBL" id="MBM3331294.1"/>
    </source>
</evidence>
<keyword evidence="1" id="KW-0472">Membrane</keyword>
<dbReference type="Proteomes" id="UP000779900">
    <property type="component" value="Unassembled WGS sequence"/>
</dbReference>
<accession>A0A937XFB1</accession>
<protein>
    <submittedName>
        <fullName evidence="2">Uncharacterized protein</fullName>
    </submittedName>
</protein>
<sequence length="162" mass="18054">MNGYSLPALPRYAKVTITFFLLLIGLTYLVGVLNIYHKTKFTVQGAIENERGSEEKMIYAKEFGDLVGVTHTHLGGWAMMFMWVMLFFMFSTYGPKLKGLFGFLAFSLPVLDAGGMWLTRYAATGFAYLFMGAGFLMATLFGLVLVLDLANLWWGKPSKATA</sequence>
<gene>
    <name evidence="2" type="ORF">FJY68_05495</name>
</gene>
<feature type="transmembrane region" description="Helical" evidence="1">
    <location>
        <begin position="12"/>
        <end position="36"/>
    </location>
</feature>
<name>A0A937XFB1_UNCW3</name>
<feature type="transmembrane region" description="Helical" evidence="1">
    <location>
        <begin position="74"/>
        <end position="93"/>
    </location>
</feature>
<proteinExistence type="predicted"/>
<comment type="caution">
    <text evidence="2">The sequence shown here is derived from an EMBL/GenBank/DDBJ whole genome shotgun (WGS) entry which is preliminary data.</text>
</comment>
<feature type="transmembrane region" description="Helical" evidence="1">
    <location>
        <begin position="125"/>
        <end position="150"/>
    </location>
</feature>
<reference evidence="2" key="1">
    <citation type="submission" date="2019-03" db="EMBL/GenBank/DDBJ databases">
        <title>Lake Tanganyika Metagenome-Assembled Genomes (MAGs).</title>
        <authorList>
            <person name="Tran P."/>
        </authorList>
    </citation>
    <scope>NUCLEOTIDE SEQUENCE</scope>
    <source>
        <strain evidence="2">K_DeepCast_150m_m2_040</strain>
    </source>
</reference>
<dbReference type="AlphaFoldDB" id="A0A937XFB1"/>
<organism evidence="2 3">
    <name type="scientific">candidate division WOR-3 bacterium</name>
    <dbReference type="NCBI Taxonomy" id="2052148"/>
    <lineage>
        <taxon>Bacteria</taxon>
        <taxon>Bacteria division WOR-3</taxon>
    </lineage>
</organism>